<protein>
    <submittedName>
        <fullName evidence="1">Uncharacterized protein</fullName>
    </submittedName>
</protein>
<accession>A0A222VNG9</accession>
<sequence length="99" mass="11359">MMDPVAEHHVMALQRADRADTQEWLCPECGRHFIVRWDPEFDQLVLNQGDTGASHSGSEKGALDIVMRTEMARPVPRGEPTQVWLDWLRQHGIEDPEAR</sequence>
<dbReference type="OrthoDB" id="3694481at2"/>
<dbReference type="KEGG" id="pmad:BAY61_10190"/>
<dbReference type="EMBL" id="FMZE01000001">
    <property type="protein sequence ID" value="SDC09518.1"/>
    <property type="molecule type" value="Genomic_DNA"/>
</dbReference>
<gene>
    <name evidence="1" type="ORF">SAMN05421630_101401</name>
</gene>
<proteinExistence type="predicted"/>
<name>A0A222VNG9_9PSEU</name>
<dbReference type="RefSeq" id="WP_091795571.1">
    <property type="nucleotide sequence ID" value="NZ_CP016353.1"/>
</dbReference>
<keyword evidence="2" id="KW-1185">Reference proteome</keyword>
<organism evidence="1 2">
    <name type="scientific">Prauserella marina</name>
    <dbReference type="NCBI Taxonomy" id="530584"/>
    <lineage>
        <taxon>Bacteria</taxon>
        <taxon>Bacillati</taxon>
        <taxon>Actinomycetota</taxon>
        <taxon>Actinomycetes</taxon>
        <taxon>Pseudonocardiales</taxon>
        <taxon>Pseudonocardiaceae</taxon>
        <taxon>Prauserella</taxon>
    </lineage>
</organism>
<evidence type="ECO:0000313" key="2">
    <source>
        <dbReference type="Proteomes" id="UP000199494"/>
    </source>
</evidence>
<reference evidence="1 2" key="1">
    <citation type="submission" date="2016-10" db="EMBL/GenBank/DDBJ databases">
        <authorList>
            <person name="de Groot N.N."/>
        </authorList>
    </citation>
    <scope>NUCLEOTIDE SEQUENCE [LARGE SCALE GENOMIC DNA]</scope>
    <source>
        <strain evidence="1 2">CGMCC 4.5506</strain>
    </source>
</reference>
<dbReference type="Proteomes" id="UP000199494">
    <property type="component" value="Unassembled WGS sequence"/>
</dbReference>
<evidence type="ECO:0000313" key="1">
    <source>
        <dbReference type="EMBL" id="SDC09518.1"/>
    </source>
</evidence>
<dbReference type="AlphaFoldDB" id="A0A222VNG9"/>